<dbReference type="SUPFAM" id="SSF51735">
    <property type="entry name" value="NAD(P)-binding Rossmann-fold domains"/>
    <property type="match status" value="1"/>
</dbReference>
<name>A0A0C3QGD0_9AGAM</name>
<evidence type="ECO:0000256" key="1">
    <source>
        <dbReference type="ARBA" id="ARBA00023002"/>
    </source>
</evidence>
<dbReference type="PRINTS" id="PR00081">
    <property type="entry name" value="GDHRDH"/>
</dbReference>
<dbReference type="PANTHER" id="PTHR43157:SF31">
    <property type="entry name" value="PHOSPHATIDYLINOSITOL-GLYCAN BIOSYNTHESIS CLASS F PROTEIN"/>
    <property type="match status" value="1"/>
</dbReference>
<dbReference type="GO" id="GO:0016491">
    <property type="term" value="F:oxidoreductase activity"/>
    <property type="evidence" value="ECO:0007669"/>
    <property type="project" value="UniProtKB-KW"/>
</dbReference>
<reference evidence="2 3" key="1">
    <citation type="submission" date="2014-04" db="EMBL/GenBank/DDBJ databases">
        <authorList>
            <consortium name="DOE Joint Genome Institute"/>
            <person name="Kuo A."/>
            <person name="Girlanda M."/>
            <person name="Perotto S."/>
            <person name="Kohler A."/>
            <person name="Nagy L.G."/>
            <person name="Floudas D."/>
            <person name="Copeland A."/>
            <person name="Barry K.W."/>
            <person name="Cichocki N."/>
            <person name="Veneault-Fourrey C."/>
            <person name="LaButti K."/>
            <person name="Lindquist E.A."/>
            <person name="Lipzen A."/>
            <person name="Lundell T."/>
            <person name="Morin E."/>
            <person name="Murat C."/>
            <person name="Sun H."/>
            <person name="Tunlid A."/>
            <person name="Henrissat B."/>
            <person name="Grigoriev I.V."/>
            <person name="Hibbett D.S."/>
            <person name="Martin F."/>
            <person name="Nordberg H.P."/>
            <person name="Cantor M.N."/>
            <person name="Hua S.X."/>
        </authorList>
    </citation>
    <scope>NUCLEOTIDE SEQUENCE [LARGE SCALE GENOMIC DNA]</scope>
    <source>
        <strain evidence="2 3">MUT 4182</strain>
    </source>
</reference>
<proteinExistence type="predicted"/>
<keyword evidence="1" id="KW-0560">Oxidoreductase</keyword>
<dbReference type="STRING" id="1051891.A0A0C3QGD0"/>
<organism evidence="2 3">
    <name type="scientific">Tulasnella calospora MUT 4182</name>
    <dbReference type="NCBI Taxonomy" id="1051891"/>
    <lineage>
        <taxon>Eukaryota</taxon>
        <taxon>Fungi</taxon>
        <taxon>Dikarya</taxon>
        <taxon>Basidiomycota</taxon>
        <taxon>Agaricomycotina</taxon>
        <taxon>Agaricomycetes</taxon>
        <taxon>Cantharellales</taxon>
        <taxon>Tulasnellaceae</taxon>
        <taxon>Tulasnella</taxon>
    </lineage>
</organism>
<dbReference type="OrthoDB" id="542013at2759"/>
<dbReference type="PANTHER" id="PTHR43157">
    <property type="entry name" value="PHOSPHATIDYLINOSITOL-GLYCAN BIOSYNTHESIS CLASS F PROTEIN-RELATED"/>
    <property type="match status" value="1"/>
</dbReference>
<dbReference type="EMBL" id="KN823059">
    <property type="protein sequence ID" value="KIO24539.1"/>
    <property type="molecule type" value="Genomic_DNA"/>
</dbReference>
<keyword evidence="3" id="KW-1185">Reference proteome</keyword>
<sequence>MDSVKALASSTKGFFDIVGSKVYPDIYVPPKDLTGKRVLVTGGNSGIGKETALTLASWGAEVHLLCRDPKRAEAARAEIVEQTNNSLVFVEIVDFASLASEREFVRRWAQRPADERKIDILVSNAGVACSSKVYTEDGFEIHHQVNSLSHYALVVPLIQLGLIAPDCRIILVASSGIYSSKKLDPEDLNSEDILGTYKIGDLTGFEKLWSLSGRSKAEQVIFGRELQARLSATEKWKDVTVSTCHPGAVATPIWEKPSGLAYNPVMARWAKSMIDTVGISVQQGATTPIFLASSDDAVKPDVRGKYWERCGWKWTPAWMEDADLRTALWKKWEEETKVQCTI</sequence>
<protein>
    <submittedName>
        <fullName evidence="2">Uncharacterized protein</fullName>
    </submittedName>
</protein>
<dbReference type="Pfam" id="PF00106">
    <property type="entry name" value="adh_short"/>
    <property type="match status" value="1"/>
</dbReference>
<dbReference type="InterPro" id="IPR002347">
    <property type="entry name" value="SDR_fam"/>
</dbReference>
<gene>
    <name evidence="2" type="ORF">M407DRAFT_244398</name>
</gene>
<dbReference type="Gene3D" id="3.40.50.720">
    <property type="entry name" value="NAD(P)-binding Rossmann-like Domain"/>
    <property type="match status" value="1"/>
</dbReference>
<dbReference type="HOGENOM" id="CLU_010194_44_5_1"/>
<accession>A0A0C3QGD0</accession>
<reference evidence="3" key="2">
    <citation type="submission" date="2015-01" db="EMBL/GenBank/DDBJ databases">
        <title>Evolutionary Origins and Diversification of the Mycorrhizal Mutualists.</title>
        <authorList>
            <consortium name="DOE Joint Genome Institute"/>
            <consortium name="Mycorrhizal Genomics Consortium"/>
            <person name="Kohler A."/>
            <person name="Kuo A."/>
            <person name="Nagy L.G."/>
            <person name="Floudas D."/>
            <person name="Copeland A."/>
            <person name="Barry K.W."/>
            <person name="Cichocki N."/>
            <person name="Veneault-Fourrey C."/>
            <person name="LaButti K."/>
            <person name="Lindquist E.A."/>
            <person name="Lipzen A."/>
            <person name="Lundell T."/>
            <person name="Morin E."/>
            <person name="Murat C."/>
            <person name="Riley R."/>
            <person name="Ohm R."/>
            <person name="Sun H."/>
            <person name="Tunlid A."/>
            <person name="Henrissat B."/>
            <person name="Grigoriev I.V."/>
            <person name="Hibbett D.S."/>
            <person name="Martin F."/>
        </authorList>
    </citation>
    <scope>NUCLEOTIDE SEQUENCE [LARGE SCALE GENOMIC DNA]</scope>
    <source>
        <strain evidence="3">MUT 4182</strain>
    </source>
</reference>
<dbReference type="InterPro" id="IPR036291">
    <property type="entry name" value="NAD(P)-bd_dom_sf"/>
</dbReference>
<evidence type="ECO:0000313" key="3">
    <source>
        <dbReference type="Proteomes" id="UP000054248"/>
    </source>
</evidence>
<dbReference type="Proteomes" id="UP000054248">
    <property type="component" value="Unassembled WGS sequence"/>
</dbReference>
<dbReference type="AlphaFoldDB" id="A0A0C3QGD0"/>
<evidence type="ECO:0000313" key="2">
    <source>
        <dbReference type="EMBL" id="KIO24539.1"/>
    </source>
</evidence>